<feature type="transmembrane region" description="Helical" evidence="1">
    <location>
        <begin position="62"/>
        <end position="83"/>
    </location>
</feature>
<dbReference type="RefSeq" id="WP_149776412.1">
    <property type="nucleotide sequence ID" value="NZ_FQVK01000017.1"/>
</dbReference>
<keyword evidence="1" id="KW-0812">Transmembrane</keyword>
<accession>A0A1M4YX83</accession>
<protein>
    <recommendedName>
        <fullName evidence="4">Holin-X, holin superfamily III</fullName>
    </recommendedName>
</protein>
<feature type="transmembrane region" description="Helical" evidence="1">
    <location>
        <begin position="32"/>
        <end position="55"/>
    </location>
</feature>
<reference evidence="2 3" key="1">
    <citation type="submission" date="2016-11" db="EMBL/GenBank/DDBJ databases">
        <authorList>
            <person name="Varghese N."/>
            <person name="Submissions S."/>
        </authorList>
    </citation>
    <scope>NUCLEOTIDE SEQUENCE [LARGE SCALE GENOMIC DNA]</scope>
    <source>
        <strain evidence="2 3">DSM 29341</strain>
    </source>
</reference>
<dbReference type="AlphaFoldDB" id="A0A1M4YX83"/>
<keyword evidence="3" id="KW-1185">Reference proteome</keyword>
<gene>
    <name evidence="2" type="ORF">SAMN05444279_11724</name>
</gene>
<dbReference type="OrthoDB" id="7677160at2"/>
<evidence type="ECO:0000256" key="1">
    <source>
        <dbReference type="SAM" id="Phobius"/>
    </source>
</evidence>
<evidence type="ECO:0000313" key="2">
    <source>
        <dbReference type="EMBL" id="SHF10325.1"/>
    </source>
</evidence>
<sequence>MSRISRNISIILRTERLIAQRNLTVLAKRTGFFAAAGLAAALAVVMLNIAGYLALTTAMSQPMAALVVGLVNLGVALVFLAVANSISAETDTAPVAELRDMAIADIEAELEDTLAEARDTVQGLKAVSRDPLGALTPGLAGLIANAVIRHLKKRRD</sequence>
<evidence type="ECO:0000313" key="3">
    <source>
        <dbReference type="Proteomes" id="UP000325134"/>
    </source>
</evidence>
<name>A0A1M4YX83_9RHOB</name>
<keyword evidence="1" id="KW-1133">Transmembrane helix</keyword>
<organism evidence="2 3">
    <name type="scientific">Ruegeria intermedia</name>
    <dbReference type="NCBI Taxonomy" id="996115"/>
    <lineage>
        <taxon>Bacteria</taxon>
        <taxon>Pseudomonadati</taxon>
        <taxon>Pseudomonadota</taxon>
        <taxon>Alphaproteobacteria</taxon>
        <taxon>Rhodobacterales</taxon>
        <taxon>Roseobacteraceae</taxon>
        <taxon>Ruegeria</taxon>
    </lineage>
</organism>
<dbReference type="EMBL" id="FQVK01000017">
    <property type="protein sequence ID" value="SHF10325.1"/>
    <property type="molecule type" value="Genomic_DNA"/>
</dbReference>
<keyword evidence="1" id="KW-0472">Membrane</keyword>
<proteinExistence type="predicted"/>
<dbReference type="Proteomes" id="UP000325134">
    <property type="component" value="Unassembled WGS sequence"/>
</dbReference>
<evidence type="ECO:0008006" key="4">
    <source>
        <dbReference type="Google" id="ProtNLM"/>
    </source>
</evidence>